<gene>
    <name evidence="3" type="ORF">R1sor_013158</name>
</gene>
<comment type="caution">
    <text evidence="3">The sequence shown here is derived from an EMBL/GenBank/DDBJ whole genome shotgun (WGS) entry which is preliminary data.</text>
</comment>
<dbReference type="InterPro" id="IPR036691">
    <property type="entry name" value="Endo/exonu/phosph_ase_sf"/>
</dbReference>
<dbReference type="EMBL" id="JBJQOH010000004">
    <property type="protein sequence ID" value="KAL3686849.1"/>
    <property type="molecule type" value="Genomic_DNA"/>
</dbReference>
<evidence type="ECO:0000259" key="2">
    <source>
        <dbReference type="Pfam" id="PF03372"/>
    </source>
</evidence>
<dbReference type="AlphaFoldDB" id="A0ABD3H8J9"/>
<accession>A0ABD3H8J9</accession>
<keyword evidence="4" id="KW-1185">Reference proteome</keyword>
<dbReference type="Proteomes" id="UP001633002">
    <property type="component" value="Unassembled WGS sequence"/>
</dbReference>
<evidence type="ECO:0000313" key="4">
    <source>
        <dbReference type="Proteomes" id="UP001633002"/>
    </source>
</evidence>
<proteinExistence type="predicted"/>
<sequence>MLQELRIKERETTFCLNQLAQAGDFVVDYTPEGKAGAALIIRRDWEILQRGVRGDGTLAWAVVKHNDHITGFAAIHGPREKPARSRLWRWMEEQWPSGSWIYGGDWNSIELHHDSVGPSPVQESTERKVWTALMAHQDLADGWIHSARRSGPWFTRQRETSTRLEQSRLDRIYLAKHEGWTEQHLNIKHDDSVKLSDHHPVCLNINYDSVVLRDRKTTYFKVNPDLLKNPETLEEFKRTWSETGNHQQDARARWELKWAATRNLLKEKTKEIKARTTLLQEKLKDLQQKRREVARNRSNIPDGTIKTLEQEVQQLEDKQVKIWRRWSQTKWIKEGEARTRFFFNLLKIKQLKEEIHTLEAEDGRQLETREEIVAELHRFYTELYKADPPSQDGITKREEVLSWTTNKGRNGRNRASSQVFL</sequence>
<reference evidence="3 4" key="1">
    <citation type="submission" date="2024-09" db="EMBL/GenBank/DDBJ databases">
        <title>Chromosome-scale assembly of Riccia sorocarpa.</title>
        <authorList>
            <person name="Paukszto L."/>
        </authorList>
    </citation>
    <scope>NUCLEOTIDE SEQUENCE [LARGE SCALE GENOMIC DNA]</scope>
    <source>
        <strain evidence="3">LP-2024</strain>
        <tissue evidence="3">Aerial parts of the thallus</tissue>
    </source>
</reference>
<evidence type="ECO:0000313" key="3">
    <source>
        <dbReference type="EMBL" id="KAL3686849.1"/>
    </source>
</evidence>
<feature type="domain" description="Endonuclease/exonuclease/phosphatase" evidence="2">
    <location>
        <begin position="2"/>
        <end position="198"/>
    </location>
</feature>
<dbReference type="Gene3D" id="3.60.10.10">
    <property type="entry name" value="Endonuclease/exonuclease/phosphatase"/>
    <property type="match status" value="1"/>
</dbReference>
<dbReference type="Pfam" id="PF03372">
    <property type="entry name" value="Exo_endo_phos"/>
    <property type="match status" value="1"/>
</dbReference>
<organism evidence="3 4">
    <name type="scientific">Riccia sorocarpa</name>
    <dbReference type="NCBI Taxonomy" id="122646"/>
    <lineage>
        <taxon>Eukaryota</taxon>
        <taxon>Viridiplantae</taxon>
        <taxon>Streptophyta</taxon>
        <taxon>Embryophyta</taxon>
        <taxon>Marchantiophyta</taxon>
        <taxon>Marchantiopsida</taxon>
        <taxon>Marchantiidae</taxon>
        <taxon>Marchantiales</taxon>
        <taxon>Ricciaceae</taxon>
        <taxon>Riccia</taxon>
    </lineage>
</organism>
<evidence type="ECO:0000256" key="1">
    <source>
        <dbReference type="SAM" id="Coils"/>
    </source>
</evidence>
<protein>
    <recommendedName>
        <fullName evidence="2">Endonuclease/exonuclease/phosphatase domain-containing protein</fullName>
    </recommendedName>
</protein>
<feature type="coiled-coil region" evidence="1">
    <location>
        <begin position="269"/>
        <end position="299"/>
    </location>
</feature>
<dbReference type="SUPFAM" id="SSF56219">
    <property type="entry name" value="DNase I-like"/>
    <property type="match status" value="1"/>
</dbReference>
<keyword evidence="1" id="KW-0175">Coiled coil</keyword>
<name>A0ABD3H8J9_9MARC</name>
<dbReference type="InterPro" id="IPR005135">
    <property type="entry name" value="Endo/exonuclease/phosphatase"/>
</dbReference>